<evidence type="ECO:0000256" key="29">
    <source>
        <dbReference type="ARBA" id="ARBA00053012"/>
    </source>
</evidence>
<comment type="catalytic activity">
    <reaction evidence="18">
        <text>2-methylbutanoyl-CoA + (R)-carnitine = O-2-methylbutanoyl-(R)-carnitine + CoA</text>
        <dbReference type="Rhea" id="RHEA:44992"/>
        <dbReference type="ChEBI" id="CHEBI:16347"/>
        <dbReference type="ChEBI" id="CHEBI:57287"/>
        <dbReference type="ChEBI" id="CHEBI:57336"/>
        <dbReference type="ChEBI" id="CHEBI:84840"/>
    </reaction>
    <physiologicalReaction direction="left-to-right" evidence="18">
        <dbReference type="Rhea" id="RHEA:44993"/>
    </physiologicalReaction>
</comment>
<evidence type="ECO:0000256" key="6">
    <source>
        <dbReference type="ARBA" id="ARBA00022448"/>
    </source>
</evidence>
<comment type="catalytic activity">
    <reaction evidence="29">
        <text>propanoyl-CoA + (R)-carnitine = O-propanoyl-(R)-carnitine + CoA</text>
        <dbReference type="Rhea" id="RHEA:44976"/>
        <dbReference type="ChEBI" id="CHEBI:16347"/>
        <dbReference type="ChEBI" id="CHEBI:53210"/>
        <dbReference type="ChEBI" id="CHEBI:57287"/>
        <dbReference type="ChEBI" id="CHEBI:57392"/>
    </reaction>
    <physiologicalReaction direction="left-to-right" evidence="29">
        <dbReference type="Rhea" id="RHEA:44977"/>
    </physiologicalReaction>
</comment>
<evidence type="ECO:0000256" key="19">
    <source>
        <dbReference type="ARBA" id="ARBA00050851"/>
    </source>
</evidence>
<dbReference type="CTD" id="1384"/>
<evidence type="ECO:0000256" key="3">
    <source>
        <dbReference type="ARBA" id="ARBA00004443"/>
    </source>
</evidence>
<keyword evidence="15" id="KW-0576">Peroxisome</keyword>
<gene>
    <name evidence="40" type="primary">CRAT</name>
</gene>
<keyword evidence="11" id="KW-0007">Acetylation</keyword>
<dbReference type="AlphaFoldDB" id="A0AA97KBE2"/>
<feature type="binding site" evidence="36">
    <location>
        <position position="555"/>
    </location>
    <ligand>
        <name>CoA</name>
        <dbReference type="ChEBI" id="CHEBI:57287"/>
    </ligand>
</feature>
<keyword evidence="8" id="KW-0999">Mitochondrion inner membrane</keyword>
<evidence type="ECO:0000256" key="2">
    <source>
        <dbReference type="ARBA" id="ARBA00004275"/>
    </source>
</evidence>
<comment type="catalytic activity">
    <reaction evidence="19">
        <text>butanoyl-CoA + (R)-carnitine = O-butanoyl-(R)-carnitine + CoA</text>
        <dbReference type="Rhea" id="RHEA:44980"/>
        <dbReference type="ChEBI" id="CHEBI:16347"/>
        <dbReference type="ChEBI" id="CHEBI:21949"/>
        <dbReference type="ChEBI" id="CHEBI:57287"/>
        <dbReference type="ChEBI" id="CHEBI:57371"/>
    </reaction>
    <physiologicalReaction direction="left-to-right" evidence="19">
        <dbReference type="Rhea" id="RHEA:44981"/>
    </physiologicalReaction>
</comment>
<evidence type="ECO:0000256" key="28">
    <source>
        <dbReference type="ARBA" id="ARBA00052568"/>
    </source>
</evidence>
<feature type="binding site" evidence="36">
    <location>
        <position position="465"/>
    </location>
    <ligand>
        <name>(R)-carnitine</name>
        <dbReference type="ChEBI" id="CHEBI:16347"/>
    </ligand>
</feature>
<keyword evidence="16 37" id="KW-0012">Acyltransferase</keyword>
<reference evidence="40" key="1">
    <citation type="submission" date="2025-08" db="UniProtKB">
        <authorList>
            <consortium name="RefSeq"/>
        </authorList>
    </citation>
    <scope>IDENTIFICATION</scope>
    <source>
        <tissue evidence="40">Blood</tissue>
    </source>
</reference>
<proteinExistence type="inferred from homology"/>
<dbReference type="Gene3D" id="3.30.559.70">
    <property type="entry name" value="Choline/Carnitine o-acyltransferase, domain 2"/>
    <property type="match status" value="1"/>
</dbReference>
<keyword evidence="14" id="KW-0472">Membrane</keyword>
<dbReference type="GO" id="GO:0005743">
    <property type="term" value="C:mitochondrial inner membrane"/>
    <property type="evidence" value="ECO:0007669"/>
    <property type="project" value="UniProtKB-SubCell"/>
</dbReference>
<evidence type="ECO:0000256" key="27">
    <source>
        <dbReference type="ARBA" id="ARBA00052310"/>
    </source>
</evidence>
<comment type="catalytic activity">
    <reaction evidence="17">
        <text>decanoyl-CoA + (R)-carnitine = O-decanoyl-(R)-carnitine + CoA</text>
        <dbReference type="Rhea" id="RHEA:44828"/>
        <dbReference type="ChEBI" id="CHEBI:16347"/>
        <dbReference type="ChEBI" id="CHEBI:28717"/>
        <dbReference type="ChEBI" id="CHEBI:57287"/>
        <dbReference type="ChEBI" id="CHEBI:61430"/>
    </reaction>
    <physiologicalReaction direction="left-to-right" evidence="17">
        <dbReference type="Rhea" id="RHEA:44829"/>
    </physiologicalReaction>
</comment>
<feature type="domain" description="Choline/carnitine acyltransferase" evidence="38">
    <location>
        <begin position="38"/>
        <end position="609"/>
    </location>
</feature>
<dbReference type="PROSITE" id="PS00439">
    <property type="entry name" value="ACYLTRANSF_C_1"/>
    <property type="match status" value="1"/>
</dbReference>
<dbReference type="InterPro" id="IPR042231">
    <property type="entry name" value="Cho/carn_acyl_trans_2"/>
</dbReference>
<evidence type="ECO:0000256" key="15">
    <source>
        <dbReference type="ARBA" id="ARBA00023140"/>
    </source>
</evidence>
<dbReference type="PANTHER" id="PTHR22589">
    <property type="entry name" value="CARNITINE O-ACYLTRANSFERASE"/>
    <property type="match status" value="1"/>
</dbReference>
<evidence type="ECO:0000256" key="13">
    <source>
        <dbReference type="ARBA" id="ARBA00023128"/>
    </source>
</evidence>
<evidence type="ECO:0000256" key="25">
    <source>
        <dbReference type="ARBA" id="ARBA00051955"/>
    </source>
</evidence>
<evidence type="ECO:0000256" key="24">
    <source>
        <dbReference type="ARBA" id="ARBA00051554"/>
    </source>
</evidence>
<comment type="catalytic activity">
    <reaction evidence="20">
        <text>3-hydroxybutanoyl-CoA + (R)-carnitine = O-3-hydroxybutanoyl-(R)-carnitine + CoA</text>
        <dbReference type="Rhea" id="RHEA:45000"/>
        <dbReference type="ChEBI" id="CHEBI:16347"/>
        <dbReference type="ChEBI" id="CHEBI:57287"/>
        <dbReference type="ChEBI" id="CHEBI:78611"/>
        <dbReference type="ChEBI" id="CHEBI:84842"/>
    </reaction>
    <physiologicalReaction direction="left-to-right" evidence="20">
        <dbReference type="Rhea" id="RHEA:45001"/>
    </physiologicalReaction>
</comment>
<keyword evidence="6" id="KW-0813">Transport</keyword>
<dbReference type="GO" id="GO:0006631">
    <property type="term" value="P:fatty acid metabolic process"/>
    <property type="evidence" value="ECO:0007669"/>
    <property type="project" value="UniProtKB-KW"/>
</dbReference>
<evidence type="ECO:0000256" key="11">
    <source>
        <dbReference type="ARBA" id="ARBA00022990"/>
    </source>
</evidence>
<dbReference type="InterPro" id="IPR023213">
    <property type="entry name" value="CAT-like_dom_sf"/>
</dbReference>
<dbReference type="GO" id="GO:0005777">
    <property type="term" value="C:peroxisome"/>
    <property type="evidence" value="ECO:0007669"/>
    <property type="project" value="UniProtKB-SubCell"/>
</dbReference>
<dbReference type="GO" id="GO:0005783">
    <property type="term" value="C:endoplasmic reticulum"/>
    <property type="evidence" value="ECO:0007669"/>
    <property type="project" value="UniProtKB-SubCell"/>
</dbReference>
<evidence type="ECO:0000256" key="18">
    <source>
        <dbReference type="ARBA" id="ARBA00050207"/>
    </source>
</evidence>
<feature type="binding site" evidence="36">
    <location>
        <position position="452"/>
    </location>
    <ligand>
        <name>(R)-carnitine</name>
        <dbReference type="ChEBI" id="CHEBI:16347"/>
    </ligand>
</feature>
<evidence type="ECO:0000256" key="1">
    <source>
        <dbReference type="ARBA" id="ARBA00004240"/>
    </source>
</evidence>
<keyword evidence="12" id="KW-0443">Lipid metabolism</keyword>
<evidence type="ECO:0000256" key="9">
    <source>
        <dbReference type="ARBA" id="ARBA00022824"/>
    </source>
</evidence>
<evidence type="ECO:0000256" key="34">
    <source>
        <dbReference type="ARBA" id="ARBA00079830"/>
    </source>
</evidence>
<comment type="function">
    <text evidence="30">Catalyzes the reversible transfer of acyl groups from carnitine to coenzyme A (CoA) and regulates the acyl-CoA/CoA ratio. Also plays a crucial role in the transport of fatty acids for beta-oxidation. Responsible for the synthesis of short- and branched-chain acylcarnitines. Active towards some branched-chain amino acid oxidation pathway (BCAAO) intermediates. Trans-2-enoyl-CoAs and 2-methylacyl-CoAs are poor substrates.</text>
</comment>
<dbReference type="FunFam" id="3.30.559.10:FF:000001">
    <property type="entry name" value="Carnitine O-acetyltransferase"/>
    <property type="match status" value="1"/>
</dbReference>
<comment type="catalytic activity">
    <reaction evidence="23">
        <text>2,6-dimethylheptanoyl-CoA + (R)-carnitine = O-2,6-dimethylheptanoyl-(R)-carnitine + CoA</text>
        <dbReference type="Rhea" id="RHEA:45004"/>
        <dbReference type="ChEBI" id="CHEBI:16347"/>
        <dbReference type="ChEBI" id="CHEBI:57287"/>
        <dbReference type="ChEBI" id="CHEBI:84843"/>
        <dbReference type="ChEBI" id="CHEBI:84847"/>
    </reaction>
    <physiologicalReaction direction="left-to-right" evidence="23">
        <dbReference type="Rhea" id="RHEA:45005"/>
    </physiologicalReaction>
</comment>
<evidence type="ECO:0000256" key="31">
    <source>
        <dbReference type="ARBA" id="ARBA00066418"/>
    </source>
</evidence>
<dbReference type="GO" id="GO:0008458">
    <property type="term" value="F:carnitine O-octanoyltransferase activity"/>
    <property type="evidence" value="ECO:0007669"/>
    <property type="project" value="UniProtKB-EC"/>
</dbReference>
<comment type="subcellular location">
    <subcellularLocation>
        <location evidence="1">Endoplasmic reticulum</location>
    </subcellularLocation>
    <subcellularLocation>
        <location evidence="3">Mitochondrion inner membrane</location>
        <topology evidence="3">Peripheral membrane protein</topology>
        <orientation evidence="3">Matrix side</orientation>
    </subcellularLocation>
    <subcellularLocation>
        <location evidence="2">Peroxisome</location>
    </subcellularLocation>
</comment>
<dbReference type="GeneID" id="129341993"/>
<evidence type="ECO:0000256" key="37">
    <source>
        <dbReference type="RuleBase" id="RU003801"/>
    </source>
</evidence>
<comment type="similarity">
    <text evidence="4 37">Belongs to the carnitine/choline acetyltransferase family.</text>
</comment>
<keyword evidence="9" id="KW-0256">Endoplasmic reticulum</keyword>
<dbReference type="EC" id="2.3.1.7" evidence="32"/>
<evidence type="ECO:0000256" key="36">
    <source>
        <dbReference type="PIRSR" id="PIRSR600542-2"/>
    </source>
</evidence>
<evidence type="ECO:0000256" key="21">
    <source>
        <dbReference type="ARBA" id="ARBA00051087"/>
    </source>
</evidence>
<dbReference type="PANTHER" id="PTHR22589:SF50">
    <property type="entry name" value="CARNITINE O-ACETYLTRANSFERASE"/>
    <property type="match status" value="1"/>
</dbReference>
<evidence type="ECO:0000256" key="30">
    <source>
        <dbReference type="ARBA" id="ARBA00058613"/>
    </source>
</evidence>
<dbReference type="SUPFAM" id="SSF52777">
    <property type="entry name" value="CoA-dependent acyltransferases"/>
    <property type="match status" value="2"/>
</dbReference>
<evidence type="ECO:0000256" key="20">
    <source>
        <dbReference type="ARBA" id="ARBA00050860"/>
    </source>
</evidence>
<dbReference type="GO" id="GO:0004092">
    <property type="term" value="F:carnitine O-acetyltransferase activity"/>
    <property type="evidence" value="ECO:0007669"/>
    <property type="project" value="UniProtKB-EC"/>
</dbReference>
<protein>
    <recommendedName>
        <fullName evidence="33">Carnitine O-acetyltransferase</fullName>
        <ecNumber evidence="31">2.3.1.137</ecNumber>
        <ecNumber evidence="32">2.3.1.7</ecNumber>
    </recommendedName>
    <alternativeName>
        <fullName evidence="34">Carnitine acetyltransferase</fullName>
    </alternativeName>
</protein>
<evidence type="ECO:0000256" key="5">
    <source>
        <dbReference type="ARBA" id="ARBA00011245"/>
    </source>
</evidence>
<evidence type="ECO:0000313" key="40">
    <source>
        <dbReference type="RefSeq" id="XP_054853357.1"/>
    </source>
</evidence>
<evidence type="ECO:0000256" key="17">
    <source>
        <dbReference type="ARBA" id="ARBA00050133"/>
    </source>
</evidence>
<evidence type="ECO:0000313" key="39">
    <source>
        <dbReference type="Proteomes" id="UP001190640"/>
    </source>
</evidence>
<organism evidence="39 40">
    <name type="scientific">Eublepharis macularius</name>
    <name type="common">Leopard gecko</name>
    <name type="synonym">Cyrtodactylus macularius</name>
    <dbReference type="NCBI Taxonomy" id="481883"/>
    <lineage>
        <taxon>Eukaryota</taxon>
        <taxon>Metazoa</taxon>
        <taxon>Chordata</taxon>
        <taxon>Craniata</taxon>
        <taxon>Vertebrata</taxon>
        <taxon>Euteleostomi</taxon>
        <taxon>Lepidosauria</taxon>
        <taxon>Squamata</taxon>
        <taxon>Bifurcata</taxon>
        <taxon>Gekkota</taxon>
        <taxon>Eublepharidae</taxon>
        <taxon>Eublepharinae</taxon>
        <taxon>Eublepharis</taxon>
    </lineage>
</organism>
<comment type="subunit">
    <text evidence="5">Monomer.</text>
</comment>
<feature type="binding site" evidence="36">
    <location>
        <begin position="423"/>
        <end position="430"/>
    </location>
    <ligand>
        <name>CoA</name>
        <dbReference type="ChEBI" id="CHEBI:57287"/>
    </ligand>
</feature>
<dbReference type="FunFam" id="3.30.559.70:FF:000002">
    <property type="entry name" value="Carnitine O-acetyltransferase"/>
    <property type="match status" value="1"/>
</dbReference>
<evidence type="ECO:0000256" key="4">
    <source>
        <dbReference type="ARBA" id="ARBA00005232"/>
    </source>
</evidence>
<dbReference type="RefSeq" id="XP_054853357.1">
    <property type="nucleotide sequence ID" value="XM_054997382.1"/>
</dbReference>
<feature type="active site" description="Proton acceptor" evidence="35">
    <location>
        <position position="343"/>
    </location>
</feature>
<evidence type="ECO:0000256" key="8">
    <source>
        <dbReference type="ARBA" id="ARBA00022792"/>
    </source>
</evidence>
<comment type="catalytic activity">
    <reaction evidence="26">
        <text>hexanoyl-CoA + (R)-carnitine = O-hexanoyl-(R)-carnitine + CoA</text>
        <dbReference type="Rhea" id="RHEA:44972"/>
        <dbReference type="ChEBI" id="CHEBI:16347"/>
        <dbReference type="ChEBI" id="CHEBI:57287"/>
        <dbReference type="ChEBI" id="CHEBI:62620"/>
        <dbReference type="ChEBI" id="CHEBI:84834"/>
    </reaction>
    <physiologicalReaction direction="left-to-right" evidence="26">
        <dbReference type="Rhea" id="RHEA:44973"/>
    </physiologicalReaction>
</comment>
<evidence type="ECO:0000256" key="22">
    <source>
        <dbReference type="ARBA" id="ARBA00051518"/>
    </source>
</evidence>
<evidence type="ECO:0000256" key="35">
    <source>
        <dbReference type="PIRSR" id="PIRSR600542-1"/>
    </source>
</evidence>
<evidence type="ECO:0000256" key="10">
    <source>
        <dbReference type="ARBA" id="ARBA00022832"/>
    </source>
</evidence>
<sequence>MLAFLARSMARPSSLVKPVALRKLPGRYLAHQEGLPALPVPPLQQTLDRYLLALQPIISEEELSHTKQLVEEFRKPGGVGERLQKSLERRARKHENWLSEWWLKTAYLEYRLPVVVHSSPGVVLPKQDFLDRQGQLRFAAKLIEGVLDFKTMIDNETLPVEYLGGKPLCMNQYYQILASCRIPGPKRDSVVNYAKGKKPSTHITVVHNFQFFELDVYSSDGSPLTTDQIFIQLEKIWNTSLQTNKEPIGILTTNHRNSWAKAYNNLIKDKTNKESVRSIEKSIFTVCLDAPMPRVSDDIYKSRVAAQMLHGGGSRWNSGNRWFDKTLQFIIAEDGSCGLVYEHAPSEGPPLIALVDHVVEYTKKPEMVRSPMVPLPMPKKLRFNITPEIKNDIEKAKQNLNIMVQDLDVKVLVFHHFGKNFPKSEKISPDAFIQIALQLAYHRMYGQVCATYESASLRMFRLGRTDTIRSASIDSTAFVATVDDSGKQDQEKAELLRRATQAHRAYTDLAISGKAIDRHLLGLKLQAIEDLVSMPELFMDTAFAVAMHFNLSTSQVPAKTDCVMCFGPVVPDGYGVCYNPMAEHINFAISAFNSCAETNAAQLAHYLEKALLDMRLLLQSSPRSKL</sequence>
<evidence type="ECO:0000256" key="32">
    <source>
        <dbReference type="ARBA" id="ARBA00066910"/>
    </source>
</evidence>
<evidence type="ECO:0000256" key="23">
    <source>
        <dbReference type="ARBA" id="ARBA00051534"/>
    </source>
</evidence>
<keyword evidence="13" id="KW-0496">Mitochondrion</keyword>
<dbReference type="PROSITE" id="PS00440">
    <property type="entry name" value="ACYLTRANSF_C_2"/>
    <property type="match status" value="1"/>
</dbReference>
<dbReference type="Gene3D" id="3.30.559.10">
    <property type="entry name" value="Chloramphenicol acetyltransferase-like domain"/>
    <property type="match status" value="1"/>
</dbReference>
<dbReference type="KEGG" id="emc:129341993"/>
<dbReference type="Pfam" id="PF00755">
    <property type="entry name" value="Carn_acyltransf"/>
    <property type="match status" value="1"/>
</dbReference>
<keyword evidence="10" id="KW-0276">Fatty acid metabolism</keyword>
<evidence type="ECO:0000256" key="33">
    <source>
        <dbReference type="ARBA" id="ARBA00074976"/>
    </source>
</evidence>
<comment type="catalytic activity">
    <reaction evidence="22">
        <text>octanoyl-CoA + (R)-carnitine = O-octanoyl-(R)-carnitine + CoA</text>
        <dbReference type="Rhea" id="RHEA:17177"/>
        <dbReference type="ChEBI" id="CHEBI:16347"/>
        <dbReference type="ChEBI" id="CHEBI:18102"/>
        <dbReference type="ChEBI" id="CHEBI:57287"/>
        <dbReference type="ChEBI" id="CHEBI:57386"/>
        <dbReference type="EC" id="2.3.1.137"/>
    </reaction>
    <physiologicalReaction direction="left-to-right" evidence="22">
        <dbReference type="Rhea" id="RHEA:17178"/>
    </physiologicalReaction>
</comment>
<evidence type="ECO:0000256" key="14">
    <source>
        <dbReference type="ARBA" id="ARBA00023136"/>
    </source>
</evidence>
<feature type="binding site" evidence="36">
    <location>
        <position position="504"/>
    </location>
    <ligand>
        <name>CoA</name>
        <dbReference type="ChEBI" id="CHEBI:57287"/>
    </ligand>
</feature>
<evidence type="ECO:0000256" key="16">
    <source>
        <dbReference type="ARBA" id="ARBA00023315"/>
    </source>
</evidence>
<feature type="binding site" evidence="36">
    <location>
        <position position="456"/>
    </location>
    <ligand>
        <name>CoA</name>
        <dbReference type="ChEBI" id="CHEBI:57287"/>
    </ligand>
</feature>
<comment type="catalytic activity">
    <reaction evidence="25">
        <text>2-methylpropanoyl-CoA + (R)-carnitine = O-isobutanoyl-(R)-carnitine + CoA</text>
        <dbReference type="Rhea" id="RHEA:44988"/>
        <dbReference type="ChEBI" id="CHEBI:16347"/>
        <dbReference type="ChEBI" id="CHEBI:57287"/>
        <dbReference type="ChEBI" id="CHEBI:57338"/>
        <dbReference type="ChEBI" id="CHEBI:84838"/>
    </reaction>
    <physiologicalReaction direction="left-to-right" evidence="25">
        <dbReference type="Rhea" id="RHEA:44989"/>
    </physiologicalReaction>
</comment>
<comment type="catalytic activity">
    <reaction evidence="24">
        <text>3-methylbutanoyl-CoA + (R)-carnitine = O-3-methylbutanoyl-(R)-carnitine + CoA</text>
        <dbReference type="Rhea" id="RHEA:44984"/>
        <dbReference type="ChEBI" id="CHEBI:16347"/>
        <dbReference type="ChEBI" id="CHEBI:57287"/>
        <dbReference type="ChEBI" id="CHEBI:57345"/>
        <dbReference type="ChEBI" id="CHEBI:70819"/>
    </reaction>
    <physiologicalReaction direction="left-to-right" evidence="24">
        <dbReference type="Rhea" id="RHEA:44985"/>
    </physiologicalReaction>
</comment>
<evidence type="ECO:0000256" key="26">
    <source>
        <dbReference type="ARBA" id="ARBA00051962"/>
    </source>
</evidence>
<dbReference type="Proteomes" id="UP001190640">
    <property type="component" value="Chromosome 14"/>
</dbReference>
<dbReference type="InterPro" id="IPR000542">
    <property type="entry name" value="Carn_acyl_trans"/>
</dbReference>
<evidence type="ECO:0000256" key="7">
    <source>
        <dbReference type="ARBA" id="ARBA00022679"/>
    </source>
</evidence>
<comment type="catalytic activity">
    <reaction evidence="21">
        <text>4,8-dimethylnonanoyl-CoA + (R)-carnitine = O-4,8-dimethylnonanoyl-(R)-carnitine + CoA</text>
        <dbReference type="Rhea" id="RHEA:44860"/>
        <dbReference type="ChEBI" id="CHEBI:16347"/>
        <dbReference type="ChEBI" id="CHEBI:57287"/>
        <dbReference type="ChEBI" id="CHEBI:77061"/>
        <dbReference type="ChEBI" id="CHEBI:84654"/>
    </reaction>
    <physiologicalReaction direction="left-to-right" evidence="21">
        <dbReference type="Rhea" id="RHEA:44861"/>
    </physiologicalReaction>
</comment>
<comment type="catalytic activity">
    <reaction evidence="27">
        <text>(R)-carnitine + acetyl-CoA = O-acetyl-(R)-carnitine + CoA</text>
        <dbReference type="Rhea" id="RHEA:21136"/>
        <dbReference type="ChEBI" id="CHEBI:16347"/>
        <dbReference type="ChEBI" id="CHEBI:57287"/>
        <dbReference type="ChEBI" id="CHEBI:57288"/>
        <dbReference type="ChEBI" id="CHEBI:57589"/>
        <dbReference type="EC" id="2.3.1.7"/>
    </reaction>
    <physiologicalReaction direction="left-to-right" evidence="27">
        <dbReference type="Rhea" id="RHEA:21137"/>
    </physiologicalReaction>
</comment>
<keyword evidence="7 37" id="KW-0808">Transferase</keyword>
<accession>A0AA97KBE2</accession>
<keyword evidence="39" id="KW-1185">Reference proteome</keyword>
<feature type="binding site" evidence="36">
    <location>
        <position position="419"/>
    </location>
    <ligand>
        <name>CoA</name>
        <dbReference type="ChEBI" id="CHEBI:57287"/>
    </ligand>
</feature>
<dbReference type="EC" id="2.3.1.137" evidence="31"/>
<dbReference type="InterPro" id="IPR039551">
    <property type="entry name" value="Cho/carn_acyl_trans"/>
</dbReference>
<dbReference type="GO" id="GO:0019254">
    <property type="term" value="P:carnitine metabolic process, CoA-linked"/>
    <property type="evidence" value="ECO:0007669"/>
    <property type="project" value="TreeGrafter"/>
</dbReference>
<comment type="catalytic activity">
    <reaction evidence="28">
        <text>acetoacetyl-CoA + (R)-carnitine = O-3-oxobutanoyl-(R)-carnitine + CoA</text>
        <dbReference type="Rhea" id="RHEA:44996"/>
        <dbReference type="ChEBI" id="CHEBI:16347"/>
        <dbReference type="ChEBI" id="CHEBI:57286"/>
        <dbReference type="ChEBI" id="CHEBI:57287"/>
        <dbReference type="ChEBI" id="CHEBI:84841"/>
    </reaction>
    <physiologicalReaction direction="left-to-right" evidence="28">
        <dbReference type="Rhea" id="RHEA:44997"/>
    </physiologicalReaction>
</comment>
<evidence type="ECO:0000259" key="38">
    <source>
        <dbReference type="Pfam" id="PF00755"/>
    </source>
</evidence>
<feature type="binding site" evidence="36">
    <location>
        <position position="454"/>
    </location>
    <ligand>
        <name>(R)-carnitine</name>
        <dbReference type="ChEBI" id="CHEBI:16347"/>
    </ligand>
</feature>
<name>A0AA97KBE2_EUBMA</name>
<evidence type="ECO:0000256" key="12">
    <source>
        <dbReference type="ARBA" id="ARBA00023098"/>
    </source>
</evidence>